<dbReference type="Gene3D" id="3.20.20.70">
    <property type="entry name" value="Aldolase class I"/>
    <property type="match status" value="1"/>
</dbReference>
<dbReference type="NCBIfam" id="NF009395">
    <property type="entry name" value="PRK12755.1"/>
    <property type="match status" value="1"/>
</dbReference>
<dbReference type="PANTHER" id="PTHR21225:SF10">
    <property type="entry name" value="PHOSPHO-2-DEHYDRO-3-DEOXYHEPTONATE ALDOLASE, TYR-SENSITIVE"/>
    <property type="match status" value="1"/>
</dbReference>
<dbReference type="InterPro" id="IPR006219">
    <property type="entry name" value="DAHP_synth_1"/>
</dbReference>
<comment type="catalytic activity">
    <reaction evidence="5 6">
        <text>D-erythrose 4-phosphate + phosphoenolpyruvate + H2O = 7-phospho-2-dehydro-3-deoxy-D-arabino-heptonate + phosphate</text>
        <dbReference type="Rhea" id="RHEA:14717"/>
        <dbReference type="ChEBI" id="CHEBI:15377"/>
        <dbReference type="ChEBI" id="CHEBI:16897"/>
        <dbReference type="ChEBI" id="CHEBI:43474"/>
        <dbReference type="ChEBI" id="CHEBI:58394"/>
        <dbReference type="ChEBI" id="CHEBI:58702"/>
        <dbReference type="EC" id="2.5.1.54"/>
    </reaction>
</comment>
<dbReference type="PIRSF" id="PIRSF001361">
    <property type="entry name" value="DAHP_synthase"/>
    <property type="match status" value="1"/>
</dbReference>
<dbReference type="GO" id="GO:0008652">
    <property type="term" value="P:amino acid biosynthetic process"/>
    <property type="evidence" value="ECO:0007669"/>
    <property type="project" value="UniProtKB-KW"/>
</dbReference>
<proteinExistence type="inferred from homology"/>
<organism evidence="8 9">
    <name type="scientific">Claviceps purpurea (strain 20.1)</name>
    <name type="common">Ergot fungus</name>
    <name type="synonym">Sphacelia segetum</name>
    <dbReference type="NCBI Taxonomy" id="1111077"/>
    <lineage>
        <taxon>Eukaryota</taxon>
        <taxon>Fungi</taxon>
        <taxon>Dikarya</taxon>
        <taxon>Ascomycota</taxon>
        <taxon>Pezizomycotina</taxon>
        <taxon>Sordariomycetes</taxon>
        <taxon>Hypocreomycetidae</taxon>
        <taxon>Hypocreales</taxon>
        <taxon>Clavicipitaceae</taxon>
        <taxon>Claviceps</taxon>
    </lineage>
</organism>
<protein>
    <recommendedName>
        <fullName evidence="6">Phospho-2-dehydro-3-deoxyheptonate aldolase</fullName>
        <ecNumber evidence="6">2.5.1.54</ecNumber>
    </recommendedName>
</protein>
<dbReference type="eggNOG" id="ENOG502QPSU">
    <property type="taxonomic scope" value="Eukaryota"/>
</dbReference>
<dbReference type="AlphaFoldDB" id="M1WC58"/>
<evidence type="ECO:0000256" key="6">
    <source>
        <dbReference type="PIRNR" id="PIRNR001361"/>
    </source>
</evidence>
<reference evidence="8 9" key="1">
    <citation type="journal article" date="2013" name="PLoS Genet.">
        <title>Plant-symbiotic fungi as chemical engineers: Multi-genome analysis of the Clavicipitaceae reveals dynamics of alkaloid loci.</title>
        <authorList>
            <person name="Schardl C.L."/>
            <person name="Young C.A."/>
            <person name="Hesse U."/>
            <person name="Amyotte S.G."/>
            <person name="Andreeva K."/>
            <person name="Calie P.J."/>
            <person name="Fleetwood D.J."/>
            <person name="Haws D.C."/>
            <person name="Moore N."/>
            <person name="Oeser B."/>
            <person name="Panaccione D.G."/>
            <person name="Schweri K.K."/>
            <person name="Voisey C.R."/>
            <person name="Farman M.L."/>
            <person name="Jaromczyk J.W."/>
            <person name="Roe B.A."/>
            <person name="O'Sullivan D.M."/>
            <person name="Scott B."/>
            <person name="Tudzynski P."/>
            <person name="An Z."/>
            <person name="Arnaoudova E.G."/>
            <person name="Bullock C.T."/>
            <person name="Charlton N.D."/>
            <person name="Chen L."/>
            <person name="Cox M."/>
            <person name="Dinkins R.D."/>
            <person name="Florea S."/>
            <person name="Glenn A.E."/>
            <person name="Gordon A."/>
            <person name="Gueldener U."/>
            <person name="Harris D.R."/>
            <person name="Hollin W."/>
            <person name="Jaromczyk J."/>
            <person name="Johnson R.D."/>
            <person name="Khan A.K."/>
            <person name="Leistner E."/>
            <person name="Leuchtmann A."/>
            <person name="Li C."/>
            <person name="Liu J."/>
            <person name="Liu J."/>
            <person name="Liu M."/>
            <person name="Mace W."/>
            <person name="Machado C."/>
            <person name="Nagabhyru P."/>
            <person name="Pan J."/>
            <person name="Schmid J."/>
            <person name="Sugawara K."/>
            <person name="Steiner U."/>
            <person name="Takach J.E."/>
            <person name="Tanaka E."/>
            <person name="Webb J.S."/>
            <person name="Wilson E.V."/>
            <person name="Wiseman J.L."/>
            <person name="Yoshida R."/>
            <person name="Zeng Z."/>
        </authorList>
    </citation>
    <scope>NUCLEOTIDE SEQUENCE [LARGE SCALE GENOMIC DNA]</scope>
    <source>
        <strain evidence="8 9">20.1</strain>
    </source>
</reference>
<dbReference type="OrthoDB" id="4699125at2759"/>
<dbReference type="EMBL" id="CAGA01000009">
    <property type="protein sequence ID" value="CCE28659.1"/>
    <property type="molecule type" value="Genomic_DNA"/>
</dbReference>
<comment type="caution">
    <text evidence="8">The sequence shown here is derived from an EMBL/GenBank/DDBJ whole genome shotgun (WGS) entry which is preliminary data.</text>
</comment>
<evidence type="ECO:0000256" key="2">
    <source>
        <dbReference type="ARBA" id="ARBA00022605"/>
    </source>
</evidence>
<gene>
    <name evidence="8" type="ORF">CPUR_02347</name>
</gene>
<dbReference type="STRING" id="1111077.M1WC58"/>
<name>M1WC58_CLAP2</name>
<dbReference type="GO" id="GO:0005737">
    <property type="term" value="C:cytoplasm"/>
    <property type="evidence" value="ECO:0007669"/>
    <property type="project" value="TreeGrafter"/>
</dbReference>
<accession>M1WC58</accession>
<evidence type="ECO:0000313" key="8">
    <source>
        <dbReference type="EMBL" id="CCE28659.1"/>
    </source>
</evidence>
<evidence type="ECO:0000256" key="1">
    <source>
        <dbReference type="ARBA" id="ARBA00007985"/>
    </source>
</evidence>
<dbReference type="Pfam" id="PF00793">
    <property type="entry name" value="DAHP_synth_1"/>
    <property type="match status" value="1"/>
</dbReference>
<keyword evidence="3 6" id="KW-0808">Transferase</keyword>
<dbReference type="InterPro" id="IPR006218">
    <property type="entry name" value="DAHP1/KDSA"/>
</dbReference>
<dbReference type="GO" id="GO:0003849">
    <property type="term" value="F:3-deoxy-7-phosphoheptulonate synthase activity"/>
    <property type="evidence" value="ECO:0007669"/>
    <property type="project" value="UniProtKB-EC"/>
</dbReference>
<dbReference type="InterPro" id="IPR013785">
    <property type="entry name" value="Aldolase_TIM"/>
</dbReference>
<dbReference type="PANTHER" id="PTHR21225">
    <property type="entry name" value="PHOSPHO-2-DEHYDRO-3-DEOXYHEPTONATE ALDOLASE DAHP SYNTHETASE"/>
    <property type="match status" value="1"/>
</dbReference>
<evidence type="ECO:0000256" key="3">
    <source>
        <dbReference type="ARBA" id="ARBA00022679"/>
    </source>
</evidence>
<evidence type="ECO:0000256" key="5">
    <source>
        <dbReference type="ARBA" id="ARBA00047508"/>
    </source>
</evidence>
<dbReference type="SUPFAM" id="SSF51569">
    <property type="entry name" value="Aldolase"/>
    <property type="match status" value="1"/>
</dbReference>
<dbReference type="GO" id="GO:0009073">
    <property type="term" value="P:aromatic amino acid family biosynthetic process"/>
    <property type="evidence" value="ECO:0007669"/>
    <property type="project" value="UniProtKB-KW"/>
</dbReference>
<keyword evidence="9" id="KW-1185">Reference proteome</keyword>
<evidence type="ECO:0000259" key="7">
    <source>
        <dbReference type="Pfam" id="PF00793"/>
    </source>
</evidence>
<dbReference type="HOGENOM" id="CLU_030903_0_1_1"/>
<feature type="domain" description="DAHP synthetase I/KDSA" evidence="7">
    <location>
        <begin position="48"/>
        <end position="360"/>
    </location>
</feature>
<dbReference type="EC" id="2.5.1.54" evidence="6"/>
<comment type="similarity">
    <text evidence="1 6">Belongs to the class-I DAHP synthase family.</text>
</comment>
<sequence length="405" mass="43732">MKANDQIMAGCKIPLLEPATVKVALAADQTTQQHILRSRDDIRSILSSNGSDTRLMVIVGPCSIHDVDEAIEYASLLSNAAELHRHELFIVMRVYVEKPRSTVGWKGLVHEPDYAAPTRPMSKTLKPFVSSSDRSSQPELNKGVLLSRKVMLDVAQRGLPVATELLNPLLAQYFDDITSLGVIGARTTESQTHRELASSMPMPVGFKNGTDGSLKVATDAMTSASHSHTVVGFDDHGHMAYHMSAGNPDTFVILRGGSNGPNFDAEHVASAHAELRRAGRTPAVVVDCSHGNSMKDYRNQAAVAACLADQIASGVPIKGVMIESNIHQGRQDVIEDAATGQRRAKYGVSITDGCIGWQETLTIFGKLAAAVKIRQQKLGMAVVNTTLQVDCEKSRMTQQVTEIAV</sequence>
<keyword evidence="4 6" id="KW-0057">Aromatic amino acid biosynthesis</keyword>
<dbReference type="Proteomes" id="UP000016801">
    <property type="component" value="Unassembled WGS sequence"/>
</dbReference>
<dbReference type="NCBIfam" id="TIGR00034">
    <property type="entry name" value="aroFGH"/>
    <property type="match status" value="1"/>
</dbReference>
<keyword evidence="2 6" id="KW-0028">Amino-acid biosynthesis</keyword>
<evidence type="ECO:0000256" key="4">
    <source>
        <dbReference type="ARBA" id="ARBA00023141"/>
    </source>
</evidence>
<evidence type="ECO:0000313" key="9">
    <source>
        <dbReference type="Proteomes" id="UP000016801"/>
    </source>
</evidence>